<dbReference type="PANTHER" id="PTHR42967">
    <property type="entry name" value="METAL DEPENDENT HYDROLASE"/>
    <property type="match status" value="1"/>
</dbReference>
<keyword evidence="2" id="KW-1185">Reference proteome</keyword>
<dbReference type="Gene3D" id="3.60.15.10">
    <property type="entry name" value="Ribonuclease Z/Hydroxyacylglutathione hydrolase-like"/>
    <property type="match status" value="1"/>
</dbReference>
<name>A0ABW8T9P5_9CLOT</name>
<dbReference type="SUPFAM" id="SSF56281">
    <property type="entry name" value="Metallo-hydrolase/oxidoreductase"/>
    <property type="match status" value="1"/>
</dbReference>
<accession>A0ABW8T9P5</accession>
<dbReference type="InterPro" id="IPR036866">
    <property type="entry name" value="RibonucZ/Hydroxyglut_hydro"/>
</dbReference>
<evidence type="ECO:0000313" key="1">
    <source>
        <dbReference type="EMBL" id="MFL0249087.1"/>
    </source>
</evidence>
<gene>
    <name evidence="1" type="ORF">ACJDT4_01520</name>
</gene>
<dbReference type="Proteomes" id="UP001623592">
    <property type="component" value="Unassembled WGS sequence"/>
</dbReference>
<evidence type="ECO:0000313" key="2">
    <source>
        <dbReference type="Proteomes" id="UP001623592"/>
    </source>
</evidence>
<dbReference type="Pfam" id="PF13483">
    <property type="entry name" value="Lactamase_B_3"/>
    <property type="match status" value="1"/>
</dbReference>
<reference evidence="1 2" key="1">
    <citation type="submission" date="2024-11" db="EMBL/GenBank/DDBJ databases">
        <authorList>
            <person name="Heng Y.C."/>
            <person name="Lim A.C.H."/>
            <person name="Lee J.K.Y."/>
            <person name="Kittelmann S."/>
        </authorList>
    </citation>
    <scope>NUCLEOTIDE SEQUENCE [LARGE SCALE GENOMIC DNA]</scope>
    <source>
        <strain evidence="1 2">WILCCON 0114</strain>
    </source>
</reference>
<dbReference type="EMBL" id="JBJIAA010000001">
    <property type="protein sequence ID" value="MFL0249087.1"/>
    <property type="molecule type" value="Genomic_DNA"/>
</dbReference>
<sequence>MINLNLTWFGQSCFLIETDENKKILTDPFDEALGYKAYKGAVDVVTISHHHFDHDCIKNFPENILIFDKPGTYKYENTEIIGFPSYHDNLKGAARGKNIIFTFKINNIKICHLGDLGYVLSEDEINSLGNIDVLLIPVGGNFTIDGDEAAKLCRKINSKIVVPMHYKTPLISLPIDGIDKFILSMKNAEKLHESKLIIEENLSGTNRVLIPTI</sequence>
<proteinExistence type="predicted"/>
<dbReference type="RefSeq" id="WP_406785761.1">
    <property type="nucleotide sequence ID" value="NZ_JBJIAA010000001.1"/>
</dbReference>
<comment type="caution">
    <text evidence="1">The sequence shown here is derived from an EMBL/GenBank/DDBJ whole genome shotgun (WGS) entry which is preliminary data.</text>
</comment>
<organism evidence="1 2">
    <name type="scientific">Clostridium neuense</name>
    <dbReference type="NCBI Taxonomy" id="1728934"/>
    <lineage>
        <taxon>Bacteria</taxon>
        <taxon>Bacillati</taxon>
        <taxon>Bacillota</taxon>
        <taxon>Clostridia</taxon>
        <taxon>Eubacteriales</taxon>
        <taxon>Clostridiaceae</taxon>
        <taxon>Clostridium</taxon>
    </lineage>
</organism>
<dbReference type="PANTHER" id="PTHR42967:SF1">
    <property type="entry name" value="MBL FOLD METALLO-HYDROLASE"/>
    <property type="match status" value="1"/>
</dbReference>
<protein>
    <submittedName>
        <fullName evidence="1">MBL fold metallo-hydrolase</fullName>
    </submittedName>
</protein>